<protein>
    <submittedName>
        <fullName evidence="2">ATPase AAA-2 domain protein</fullName>
    </submittedName>
</protein>
<name>T1BXQ7_9ZZZZ</name>
<dbReference type="Gene3D" id="3.40.50.300">
    <property type="entry name" value="P-loop containing nucleotide triphosphate hydrolases"/>
    <property type="match status" value="1"/>
</dbReference>
<feature type="non-terminal residue" evidence="2">
    <location>
        <position position="1"/>
    </location>
</feature>
<evidence type="ECO:0000313" key="2">
    <source>
        <dbReference type="EMBL" id="EQD77766.1"/>
    </source>
</evidence>
<dbReference type="EMBL" id="AUZX01002044">
    <property type="protein sequence ID" value="EQD77766.1"/>
    <property type="molecule type" value="Genomic_DNA"/>
</dbReference>
<dbReference type="GO" id="GO:0016887">
    <property type="term" value="F:ATP hydrolysis activity"/>
    <property type="evidence" value="ECO:0007669"/>
    <property type="project" value="InterPro"/>
</dbReference>
<dbReference type="InterPro" id="IPR003959">
    <property type="entry name" value="ATPase_AAA_core"/>
</dbReference>
<sequence>GPNQTGKKTMAQAMSEFLYKKPKSLIYRDMSLYEELYYSEQFIRKPVLDRSPVNVPEGLWDLLKENPDQLVYLDNIERAHPSVWTSVEELLRTGALHWQKTRASN</sequence>
<dbReference type="GO" id="GO:0005524">
    <property type="term" value="F:ATP binding"/>
    <property type="evidence" value="ECO:0007669"/>
    <property type="project" value="InterPro"/>
</dbReference>
<reference evidence="2" key="1">
    <citation type="submission" date="2013-08" db="EMBL/GenBank/DDBJ databases">
        <authorList>
            <person name="Mendez C."/>
            <person name="Richter M."/>
            <person name="Ferrer M."/>
            <person name="Sanchez J."/>
        </authorList>
    </citation>
    <scope>NUCLEOTIDE SEQUENCE</scope>
</reference>
<dbReference type="SUPFAM" id="SSF52540">
    <property type="entry name" value="P-loop containing nucleoside triphosphate hydrolases"/>
    <property type="match status" value="1"/>
</dbReference>
<dbReference type="Pfam" id="PF07724">
    <property type="entry name" value="AAA_2"/>
    <property type="match status" value="1"/>
</dbReference>
<dbReference type="InterPro" id="IPR027417">
    <property type="entry name" value="P-loop_NTPase"/>
</dbReference>
<dbReference type="AlphaFoldDB" id="T1BXQ7"/>
<accession>T1BXQ7</accession>
<evidence type="ECO:0000259" key="1">
    <source>
        <dbReference type="Pfam" id="PF07724"/>
    </source>
</evidence>
<feature type="domain" description="ATPase AAA-type core" evidence="1">
    <location>
        <begin position="1"/>
        <end position="96"/>
    </location>
</feature>
<gene>
    <name evidence="2" type="ORF">B1A_02756</name>
</gene>
<reference evidence="2" key="2">
    <citation type="journal article" date="2014" name="ISME J.">
        <title>Microbial stratification in low pH oxic and suboxic macroscopic growths along an acid mine drainage.</title>
        <authorList>
            <person name="Mendez-Garcia C."/>
            <person name="Mesa V."/>
            <person name="Sprenger R.R."/>
            <person name="Richter M."/>
            <person name="Diez M.S."/>
            <person name="Solano J."/>
            <person name="Bargiela R."/>
            <person name="Golyshina O.V."/>
            <person name="Manteca A."/>
            <person name="Ramos J.L."/>
            <person name="Gallego J.R."/>
            <person name="Llorente I."/>
            <person name="Martins Dos Santos V.A."/>
            <person name="Jensen O.N."/>
            <person name="Pelaez A.I."/>
            <person name="Sanchez J."/>
            <person name="Ferrer M."/>
        </authorList>
    </citation>
    <scope>NUCLEOTIDE SEQUENCE</scope>
</reference>
<proteinExistence type="predicted"/>
<organism evidence="2">
    <name type="scientific">mine drainage metagenome</name>
    <dbReference type="NCBI Taxonomy" id="410659"/>
    <lineage>
        <taxon>unclassified sequences</taxon>
        <taxon>metagenomes</taxon>
        <taxon>ecological metagenomes</taxon>
    </lineage>
</organism>
<comment type="caution">
    <text evidence="2">The sequence shown here is derived from an EMBL/GenBank/DDBJ whole genome shotgun (WGS) entry which is preliminary data.</text>
</comment>